<evidence type="ECO:0000313" key="3">
    <source>
        <dbReference type="Proteomes" id="UP000051789"/>
    </source>
</evidence>
<sequence>MLNDYLIQFFDHHARRPLSVLSLLTGKKTISTLYAALVSNQLQWLNLMPTLRRDDFLRSVARLQAAGWLRAVGPDVEITVTGARQQVASAHHHPLPSHYDFRLNVTEFADRLFLAVQVVSEASFDNNTYVPVSSEWSVQRAIKRWYRQYGHDYQAVVTELTDAFAAMAPAQADFLAARLVGHDFAGSAELTSDEWGWQLLDAVGTLIHVLHRQPDHFPLLTALWGGPINPLPALGQKSLELVNQGLDIPTVARRLRRKDSTINEHIQAAAIWGLPVNTHVLLPEALAQQLVSAWAGGAHDYRQLQALVPDASFLQVRLAQVACVRREQGHGD</sequence>
<dbReference type="Pfam" id="PF14493">
    <property type="entry name" value="HTH_40"/>
    <property type="match status" value="1"/>
</dbReference>
<dbReference type="STRING" id="1423810.FD19_GL000329"/>
<dbReference type="AlphaFoldDB" id="A0A0R2C8C9"/>
<dbReference type="Proteomes" id="UP000051789">
    <property type="component" value="Unassembled WGS sequence"/>
</dbReference>
<comment type="caution">
    <text evidence="2">The sequence shown here is derived from an EMBL/GenBank/DDBJ whole genome shotgun (WGS) entry which is preliminary data.</text>
</comment>
<dbReference type="PATRIC" id="fig|1423810.4.peg.333"/>
<dbReference type="InterPro" id="IPR029491">
    <property type="entry name" value="Helicase_HTH"/>
</dbReference>
<evidence type="ECO:0000259" key="1">
    <source>
        <dbReference type="Pfam" id="PF14493"/>
    </source>
</evidence>
<keyword evidence="3" id="KW-1185">Reference proteome</keyword>
<proteinExistence type="predicted"/>
<organism evidence="2 3">
    <name type="scientific">Lacticaseibacillus thailandensis DSM 22698 = JCM 13996</name>
    <dbReference type="NCBI Taxonomy" id="1423810"/>
    <lineage>
        <taxon>Bacteria</taxon>
        <taxon>Bacillati</taxon>
        <taxon>Bacillota</taxon>
        <taxon>Bacilli</taxon>
        <taxon>Lactobacillales</taxon>
        <taxon>Lactobacillaceae</taxon>
        <taxon>Lacticaseibacillus</taxon>
    </lineage>
</organism>
<accession>A0A0R2C8C9</accession>
<dbReference type="RefSeq" id="WP_082619489.1">
    <property type="nucleotide sequence ID" value="NZ_AYZK01000001.1"/>
</dbReference>
<evidence type="ECO:0000313" key="2">
    <source>
        <dbReference type="EMBL" id="KRM88045.1"/>
    </source>
</evidence>
<gene>
    <name evidence="2" type="ORF">FD19_GL000329</name>
</gene>
<protein>
    <recommendedName>
        <fullName evidence="1">Helicase Helix-turn-helix domain-containing protein</fullName>
    </recommendedName>
</protein>
<dbReference type="EMBL" id="AYZK01000001">
    <property type="protein sequence ID" value="KRM88045.1"/>
    <property type="molecule type" value="Genomic_DNA"/>
</dbReference>
<feature type="domain" description="Helicase Helix-turn-helix" evidence="1">
    <location>
        <begin position="236"/>
        <end position="319"/>
    </location>
</feature>
<reference evidence="2 3" key="1">
    <citation type="journal article" date="2015" name="Genome Announc.">
        <title>Expanding the biotechnology potential of lactobacilli through comparative genomics of 213 strains and associated genera.</title>
        <authorList>
            <person name="Sun Z."/>
            <person name="Harris H.M."/>
            <person name="McCann A."/>
            <person name="Guo C."/>
            <person name="Argimon S."/>
            <person name="Zhang W."/>
            <person name="Yang X."/>
            <person name="Jeffery I.B."/>
            <person name="Cooney J.C."/>
            <person name="Kagawa T.F."/>
            <person name="Liu W."/>
            <person name="Song Y."/>
            <person name="Salvetti E."/>
            <person name="Wrobel A."/>
            <person name="Rasinkangas P."/>
            <person name="Parkhill J."/>
            <person name="Rea M.C."/>
            <person name="O'Sullivan O."/>
            <person name="Ritari J."/>
            <person name="Douillard F.P."/>
            <person name="Paul Ross R."/>
            <person name="Yang R."/>
            <person name="Briner A.E."/>
            <person name="Felis G.E."/>
            <person name="de Vos W.M."/>
            <person name="Barrangou R."/>
            <person name="Klaenhammer T.R."/>
            <person name="Caufield P.W."/>
            <person name="Cui Y."/>
            <person name="Zhang H."/>
            <person name="O'Toole P.W."/>
        </authorList>
    </citation>
    <scope>NUCLEOTIDE SEQUENCE [LARGE SCALE GENOMIC DNA]</scope>
    <source>
        <strain evidence="2 3">DSM 22698</strain>
    </source>
</reference>
<name>A0A0R2C8C9_9LACO</name>